<dbReference type="OrthoDB" id="8947651at2759"/>
<dbReference type="Proteomes" id="UP000593567">
    <property type="component" value="Unassembled WGS sequence"/>
</dbReference>
<feature type="compositionally biased region" description="Gly residues" evidence="1">
    <location>
        <begin position="253"/>
        <end position="262"/>
    </location>
</feature>
<protein>
    <submittedName>
        <fullName evidence="2">Uncharacterized protein</fullName>
    </submittedName>
</protein>
<evidence type="ECO:0000256" key="1">
    <source>
        <dbReference type="SAM" id="MobiDB-lite"/>
    </source>
</evidence>
<dbReference type="AlphaFoldDB" id="A0A7J7JY27"/>
<accession>A0A7J7JY27</accession>
<evidence type="ECO:0000313" key="3">
    <source>
        <dbReference type="Proteomes" id="UP000593567"/>
    </source>
</evidence>
<sequence length="262" mass="28141">MRIMPVFVKRLAQREYDLLLVSPLKRRLLLKMYCLGMFLNGRAKKVEMNKLTKEALNKVWSETGGKKAPQPIDYIDILQPQAEAGPRVGHELYTKAEVTTNDDLISYDTLSVLGDEESIDVDMMVAGIPSRSAFASPTSQIGLQSRPLSVIARRGETPSVGRGGTPTVSRGEVRGETPQGVRGETPQGVRGETPQGVRGETPQGVRGETPQGVRGETPSEVKGETPPEVRGETPSGVRGETPTGVRGETPQGVRGGTPNGSV</sequence>
<feature type="compositionally biased region" description="Basic and acidic residues" evidence="1">
    <location>
        <begin position="217"/>
        <end position="231"/>
    </location>
</feature>
<gene>
    <name evidence="2" type="ORF">EB796_011083</name>
</gene>
<name>A0A7J7JY27_BUGNE</name>
<dbReference type="EMBL" id="VXIV02001685">
    <property type="protein sequence ID" value="KAF6030601.1"/>
    <property type="molecule type" value="Genomic_DNA"/>
</dbReference>
<comment type="caution">
    <text evidence="2">The sequence shown here is derived from an EMBL/GenBank/DDBJ whole genome shotgun (WGS) entry which is preliminary data.</text>
</comment>
<reference evidence="2" key="1">
    <citation type="submission" date="2020-06" db="EMBL/GenBank/DDBJ databases">
        <title>Draft genome of Bugula neritina, a colonial animal packing powerful symbionts and potential medicines.</title>
        <authorList>
            <person name="Rayko M."/>
        </authorList>
    </citation>
    <scope>NUCLEOTIDE SEQUENCE [LARGE SCALE GENOMIC DNA]</scope>
    <source>
        <strain evidence="2">Kwan_BN1</strain>
    </source>
</reference>
<keyword evidence="3" id="KW-1185">Reference proteome</keyword>
<proteinExistence type="predicted"/>
<evidence type="ECO:0000313" key="2">
    <source>
        <dbReference type="EMBL" id="KAF6030601.1"/>
    </source>
</evidence>
<organism evidence="2 3">
    <name type="scientific">Bugula neritina</name>
    <name type="common">Brown bryozoan</name>
    <name type="synonym">Sertularia neritina</name>
    <dbReference type="NCBI Taxonomy" id="10212"/>
    <lineage>
        <taxon>Eukaryota</taxon>
        <taxon>Metazoa</taxon>
        <taxon>Spiralia</taxon>
        <taxon>Lophotrochozoa</taxon>
        <taxon>Bryozoa</taxon>
        <taxon>Gymnolaemata</taxon>
        <taxon>Cheilostomatida</taxon>
        <taxon>Flustrina</taxon>
        <taxon>Buguloidea</taxon>
        <taxon>Bugulidae</taxon>
        <taxon>Bugula</taxon>
    </lineage>
</organism>
<feature type="region of interest" description="Disordered" evidence="1">
    <location>
        <begin position="154"/>
        <end position="262"/>
    </location>
</feature>